<protein>
    <submittedName>
        <fullName evidence="6">Transcriptional regulator</fullName>
    </submittedName>
</protein>
<gene>
    <name evidence="6" type="ORF">TK06_04670</name>
</gene>
<evidence type="ECO:0000259" key="5">
    <source>
        <dbReference type="PROSITE" id="PS50931"/>
    </source>
</evidence>
<reference evidence="6 7" key="2">
    <citation type="journal article" date="2018" name="Nature">
        <title>Mutant phenotypes for thousands of bacterial genes of unknown function.</title>
        <authorList>
            <person name="Price M.N."/>
            <person name="Wetmore K.M."/>
            <person name="Waters R.J."/>
            <person name="Callaghan M."/>
            <person name="Ray J."/>
            <person name="Liu H."/>
            <person name="Kuehl J.V."/>
            <person name="Melnyk R.A."/>
            <person name="Lamson J.S."/>
            <person name="Suh Y."/>
            <person name="Carlson H.K."/>
            <person name="Esquivel Z."/>
            <person name="Sadeeshkumar H."/>
            <person name="Chakraborty R."/>
            <person name="Zane G.M."/>
            <person name="Rubin B.E."/>
            <person name="Wall J.D."/>
            <person name="Visel A."/>
            <person name="Bristow J."/>
            <person name="Blow M.J."/>
            <person name="Arkin A.P."/>
            <person name="Deutschbauer A.M."/>
        </authorList>
    </citation>
    <scope>NUCLEOTIDE SEQUENCE [LARGE SCALE GENOMIC DNA]</scope>
    <source>
        <strain evidence="6 7">FW300-N2E2</strain>
    </source>
</reference>
<dbReference type="RefSeq" id="WP_008071437.1">
    <property type="nucleotide sequence ID" value="NZ_CP015225.1"/>
</dbReference>
<evidence type="ECO:0000256" key="3">
    <source>
        <dbReference type="ARBA" id="ARBA00023125"/>
    </source>
</evidence>
<dbReference type="PANTHER" id="PTHR30118:SF15">
    <property type="entry name" value="TRANSCRIPTIONAL REGULATORY PROTEIN"/>
    <property type="match status" value="1"/>
</dbReference>
<organism evidence="6 7">
    <name type="scientific">Pseudomonas fluorescens</name>
    <dbReference type="NCBI Taxonomy" id="294"/>
    <lineage>
        <taxon>Bacteria</taxon>
        <taxon>Pseudomonadati</taxon>
        <taxon>Pseudomonadota</taxon>
        <taxon>Gammaproteobacteria</taxon>
        <taxon>Pseudomonadales</taxon>
        <taxon>Pseudomonadaceae</taxon>
        <taxon>Pseudomonas</taxon>
    </lineage>
</organism>
<evidence type="ECO:0000256" key="4">
    <source>
        <dbReference type="ARBA" id="ARBA00023163"/>
    </source>
</evidence>
<dbReference type="InterPro" id="IPR050389">
    <property type="entry name" value="LysR-type_TF"/>
</dbReference>
<dbReference type="InterPro" id="IPR036388">
    <property type="entry name" value="WH-like_DNA-bd_sf"/>
</dbReference>
<evidence type="ECO:0000256" key="1">
    <source>
        <dbReference type="ARBA" id="ARBA00009437"/>
    </source>
</evidence>
<evidence type="ECO:0000313" key="6">
    <source>
        <dbReference type="EMBL" id="AMZ70428.1"/>
    </source>
</evidence>
<evidence type="ECO:0000256" key="2">
    <source>
        <dbReference type="ARBA" id="ARBA00023015"/>
    </source>
</evidence>
<dbReference type="SUPFAM" id="SSF46785">
    <property type="entry name" value="Winged helix' DNA-binding domain"/>
    <property type="match status" value="1"/>
</dbReference>
<dbReference type="PANTHER" id="PTHR30118">
    <property type="entry name" value="HTH-TYPE TRANSCRIPTIONAL REGULATOR LEUO-RELATED"/>
    <property type="match status" value="1"/>
</dbReference>
<dbReference type="Gene3D" id="1.10.10.10">
    <property type="entry name" value="Winged helix-like DNA-binding domain superfamily/Winged helix DNA-binding domain"/>
    <property type="match status" value="1"/>
</dbReference>
<dbReference type="Pfam" id="PF00126">
    <property type="entry name" value="HTH_1"/>
    <property type="match status" value="1"/>
</dbReference>
<feature type="domain" description="HTH lysR-type" evidence="5">
    <location>
        <begin position="9"/>
        <end position="66"/>
    </location>
</feature>
<dbReference type="InterPro" id="IPR000847">
    <property type="entry name" value="LysR_HTH_N"/>
</dbReference>
<dbReference type="EMBL" id="CP015225">
    <property type="protein sequence ID" value="AMZ70428.1"/>
    <property type="molecule type" value="Genomic_DNA"/>
</dbReference>
<reference evidence="7" key="1">
    <citation type="submission" date="2016-04" db="EMBL/GenBank/DDBJ databases">
        <authorList>
            <person name="Ray J."/>
            <person name="Price M."/>
            <person name="Deutschbauer A."/>
        </authorList>
    </citation>
    <scope>NUCLEOTIDE SEQUENCE [LARGE SCALE GENOMIC DNA]</scope>
    <source>
        <strain evidence="7">FW300-N2E2</strain>
    </source>
</reference>
<evidence type="ECO:0000313" key="7">
    <source>
        <dbReference type="Proteomes" id="UP000076083"/>
    </source>
</evidence>
<keyword evidence="4" id="KW-0804">Transcription</keyword>
<dbReference type="Gene3D" id="3.40.190.10">
    <property type="entry name" value="Periplasmic binding protein-like II"/>
    <property type="match status" value="1"/>
</dbReference>
<comment type="similarity">
    <text evidence="1">Belongs to the LysR transcriptional regulatory family.</text>
</comment>
<dbReference type="GO" id="GO:0003677">
    <property type="term" value="F:DNA binding"/>
    <property type="evidence" value="ECO:0007669"/>
    <property type="project" value="UniProtKB-KW"/>
</dbReference>
<keyword evidence="2" id="KW-0805">Transcription regulation</keyword>
<dbReference type="Proteomes" id="UP000076083">
    <property type="component" value="Chromosome"/>
</dbReference>
<dbReference type="SUPFAM" id="SSF53850">
    <property type="entry name" value="Periplasmic binding protein-like II"/>
    <property type="match status" value="1"/>
</dbReference>
<keyword evidence="3" id="KW-0238">DNA-binding</keyword>
<name>A0A159ZW67_PSEFL</name>
<accession>A0A159ZW67</accession>
<dbReference type="GO" id="GO:0003700">
    <property type="term" value="F:DNA-binding transcription factor activity"/>
    <property type="evidence" value="ECO:0007669"/>
    <property type="project" value="InterPro"/>
</dbReference>
<proteinExistence type="inferred from homology"/>
<dbReference type="AlphaFoldDB" id="A0A159ZW67"/>
<sequence length="203" mass="22220">MNRSNLYGIDFNLLVIFETLFQERSMAGTAEKLSLKQPAVNAALKRLRTLLDDPLFEYIGRKMEPTAMAIRAAHMLTPALDSVCTAVSAMSNVKPMISPVEFHIGVNLDIAPAPLSTLTKRITSAMPGVGLVVRYTSAEQMSEMLMSGDISVGVGHAPNLAPELQKTALGKTAICLVWRRADESDPAEVWLRSELLKCFNEKT</sequence>
<dbReference type="PROSITE" id="PS50931">
    <property type="entry name" value="HTH_LYSR"/>
    <property type="match status" value="1"/>
</dbReference>
<dbReference type="InterPro" id="IPR036390">
    <property type="entry name" value="WH_DNA-bd_sf"/>
</dbReference>